<feature type="compositionally biased region" description="Low complexity" evidence="1">
    <location>
        <begin position="25"/>
        <end position="34"/>
    </location>
</feature>
<protein>
    <submittedName>
        <fullName evidence="2">Uncharacterized protein</fullName>
    </submittedName>
</protein>
<comment type="caution">
    <text evidence="2">The sequence shown here is derived from an EMBL/GenBank/DDBJ whole genome shotgun (WGS) entry which is preliminary data.</text>
</comment>
<keyword evidence="3" id="KW-1185">Reference proteome</keyword>
<reference evidence="2" key="2">
    <citation type="submission" date="2020-09" db="EMBL/GenBank/DDBJ databases">
        <authorList>
            <person name="Sun Q."/>
            <person name="Ohkuma M."/>
        </authorList>
    </citation>
    <scope>NUCLEOTIDE SEQUENCE</scope>
    <source>
        <strain evidence="2">JCM 3346</strain>
    </source>
</reference>
<dbReference type="Proteomes" id="UP000610303">
    <property type="component" value="Unassembled WGS sequence"/>
</dbReference>
<organism evidence="2 3">
    <name type="scientific">Agromyces mediolanus</name>
    <name type="common">Corynebacterium mediolanum</name>
    <dbReference type="NCBI Taxonomy" id="41986"/>
    <lineage>
        <taxon>Bacteria</taxon>
        <taxon>Bacillati</taxon>
        <taxon>Actinomycetota</taxon>
        <taxon>Actinomycetes</taxon>
        <taxon>Micrococcales</taxon>
        <taxon>Microbacteriaceae</taxon>
        <taxon>Agromyces</taxon>
    </lineage>
</organism>
<evidence type="ECO:0000313" key="3">
    <source>
        <dbReference type="Proteomes" id="UP000610303"/>
    </source>
</evidence>
<dbReference type="AlphaFoldDB" id="A0A918CIV4"/>
<reference evidence="2" key="1">
    <citation type="journal article" date="2014" name="Int. J. Syst. Evol. Microbiol.">
        <title>Complete genome sequence of Corynebacterium casei LMG S-19264T (=DSM 44701T), isolated from a smear-ripened cheese.</title>
        <authorList>
            <consortium name="US DOE Joint Genome Institute (JGI-PGF)"/>
            <person name="Walter F."/>
            <person name="Albersmeier A."/>
            <person name="Kalinowski J."/>
            <person name="Ruckert C."/>
        </authorList>
    </citation>
    <scope>NUCLEOTIDE SEQUENCE</scope>
    <source>
        <strain evidence="2">JCM 3346</strain>
    </source>
</reference>
<proteinExistence type="predicted"/>
<evidence type="ECO:0000256" key="1">
    <source>
        <dbReference type="SAM" id="MobiDB-lite"/>
    </source>
</evidence>
<sequence length="61" mass="6147">MLAAEAKPTVSACFSLERTAELERGAAGADATTAPLAEPGEEGSDARGAPASECLPTMLRV</sequence>
<accession>A0A918CIV4</accession>
<feature type="region of interest" description="Disordered" evidence="1">
    <location>
        <begin position="23"/>
        <end position="61"/>
    </location>
</feature>
<name>A0A918CIV4_AGRME</name>
<dbReference type="EMBL" id="BMRJ01000001">
    <property type="protein sequence ID" value="GGR23890.1"/>
    <property type="molecule type" value="Genomic_DNA"/>
</dbReference>
<gene>
    <name evidence="2" type="ORF">GCM10010196_17130</name>
</gene>
<evidence type="ECO:0000313" key="2">
    <source>
        <dbReference type="EMBL" id="GGR23890.1"/>
    </source>
</evidence>